<dbReference type="InterPro" id="IPR018853">
    <property type="entry name" value="DUF2457"/>
</dbReference>
<feature type="compositionally biased region" description="Basic and acidic residues" evidence="1">
    <location>
        <begin position="563"/>
        <end position="576"/>
    </location>
</feature>
<evidence type="ECO:0000256" key="1">
    <source>
        <dbReference type="SAM" id="MobiDB-lite"/>
    </source>
</evidence>
<feature type="region of interest" description="Disordered" evidence="1">
    <location>
        <begin position="353"/>
        <end position="434"/>
    </location>
</feature>
<keyword evidence="3" id="KW-1185">Reference proteome</keyword>
<dbReference type="EMBL" id="JABSNW010000006">
    <property type="protein sequence ID" value="KAL2886434.1"/>
    <property type="molecule type" value="Genomic_DNA"/>
</dbReference>
<feature type="region of interest" description="Disordered" evidence="1">
    <location>
        <begin position="447"/>
        <end position="504"/>
    </location>
</feature>
<dbReference type="GeneID" id="98119660"/>
<organism evidence="2 3">
    <name type="scientific">Ceratocystis lukuohia</name>
    <dbReference type="NCBI Taxonomy" id="2019550"/>
    <lineage>
        <taxon>Eukaryota</taxon>
        <taxon>Fungi</taxon>
        <taxon>Dikarya</taxon>
        <taxon>Ascomycota</taxon>
        <taxon>Pezizomycotina</taxon>
        <taxon>Sordariomycetes</taxon>
        <taxon>Hypocreomycetidae</taxon>
        <taxon>Microascales</taxon>
        <taxon>Ceratocystidaceae</taxon>
        <taxon>Ceratocystis</taxon>
    </lineage>
</organism>
<feature type="compositionally biased region" description="Basic and acidic residues" evidence="1">
    <location>
        <begin position="98"/>
        <end position="109"/>
    </location>
</feature>
<reference evidence="2 3" key="1">
    <citation type="submission" date="2020-05" db="EMBL/GenBank/DDBJ databases">
        <title>Ceratocystis lukuohia genome.</title>
        <authorList>
            <person name="Harrington T.C."/>
            <person name="Kim K."/>
            <person name="Mayers C.G."/>
        </authorList>
    </citation>
    <scope>NUCLEOTIDE SEQUENCE [LARGE SCALE GENOMIC DNA]</scope>
    <source>
        <strain evidence="2 3">C4212</strain>
    </source>
</reference>
<feature type="compositionally biased region" description="Basic and acidic residues" evidence="1">
    <location>
        <begin position="410"/>
        <end position="424"/>
    </location>
</feature>
<feature type="compositionally biased region" description="Low complexity" evidence="1">
    <location>
        <begin position="463"/>
        <end position="476"/>
    </location>
</feature>
<dbReference type="Pfam" id="PF10446">
    <property type="entry name" value="DUF2457"/>
    <property type="match status" value="1"/>
</dbReference>
<feature type="region of interest" description="Disordered" evidence="1">
    <location>
        <begin position="1"/>
        <end position="53"/>
    </location>
</feature>
<gene>
    <name evidence="2" type="ORF">HOO65_060264</name>
</gene>
<evidence type="ECO:0000313" key="2">
    <source>
        <dbReference type="EMBL" id="KAL2886434.1"/>
    </source>
</evidence>
<feature type="region of interest" description="Disordered" evidence="1">
    <location>
        <begin position="563"/>
        <end position="636"/>
    </location>
</feature>
<comment type="caution">
    <text evidence="2">The sequence shown here is derived from an EMBL/GenBank/DDBJ whole genome shotgun (WGS) entry which is preliminary data.</text>
</comment>
<feature type="compositionally biased region" description="Polar residues" evidence="1">
    <location>
        <begin position="121"/>
        <end position="146"/>
    </location>
</feature>
<feature type="compositionally biased region" description="Acidic residues" evidence="1">
    <location>
        <begin position="73"/>
        <end position="97"/>
    </location>
</feature>
<feature type="compositionally biased region" description="Acidic residues" evidence="1">
    <location>
        <begin position="356"/>
        <end position="409"/>
    </location>
</feature>
<feature type="compositionally biased region" description="Low complexity" evidence="1">
    <location>
        <begin position="11"/>
        <end position="25"/>
    </location>
</feature>
<feature type="compositionally biased region" description="Basic residues" evidence="1">
    <location>
        <begin position="577"/>
        <end position="593"/>
    </location>
</feature>
<accession>A0ABR4MDT7</accession>
<feature type="compositionally biased region" description="Acidic residues" evidence="1">
    <location>
        <begin position="26"/>
        <end position="37"/>
    </location>
</feature>
<sequence length="780" mass="86390">MSEHLSHTTMAGASAWASQASSLSILEEEASADVDEPPDNRKPKSSLFSKEAIRRPSFLQARSLLTLALKNDDTDEEEEEDDDNDDNEVDDQEDDAEAHDNNDDNRNDVYDSNCPPIECQRSLSMSSAADLTSDTGLTSPSRANTPSPSPPEMVHFVPNRRVSIALSEIGTKKRISFACGAPEKPRERRISFASTNAAKKPTIAVEEPAPRRPCIKFACGDTKASAIKVSRNRCVSPPPPIPISSSVQATTGLPVIIPSGDPASTSTIHASLSRTPIKSPPNAILRQIAPLPSGPKKFQVDESTVKTKKPQYFHTFAGNVDDQDDWMESKTPIGKKITINDTLVKENAIRRLAKEVEEEEDAEDEENDNDEENDDDEDEDEEDEDDDDDDDEDDDDELDDDNDDIDDAEISDREYDSDGYHTDEETGFASSDDEDDDLHLWVLTNSTPIPCSVPIKNAHKSSSKATSSSSSYASRSMSKKTRRPSIRPGTPELPDSTDFVCGTFDEDRPMESAYLSCIEQRRLKKLCTIPQDIDPSFPASDPEDETESIFEALKSSSGEHMLLHGDLDDLNHDQDRRGRRKSKSKPLSPKRFHSPAPKGQHAKSPAPRRMFSPPPKARRAADRQSPKMRARSPAPFAHCRVPISPLISPTHGRLLAMPLPRINELAQTKSLPRAGVMFAHPQGHKYRKGRSANKKHVRGAIDIIKGLERKRQKRKEKMYQEYCNRARKGQKESCKMLPGQGAEKMKVIGLLQSGKNLSQVKAQLQQPPAPQAGGNYMMSV</sequence>
<dbReference type="PANTHER" id="PTHR36812:SF9">
    <property type="entry name" value="MYB-LIKE PROTEIN X ISOFORM X1"/>
    <property type="match status" value="1"/>
</dbReference>
<evidence type="ECO:0000313" key="3">
    <source>
        <dbReference type="Proteomes" id="UP001610728"/>
    </source>
</evidence>
<proteinExistence type="predicted"/>
<feature type="region of interest" description="Disordered" evidence="1">
    <location>
        <begin position="68"/>
        <end position="153"/>
    </location>
</feature>
<dbReference type="RefSeq" id="XP_070857614.1">
    <property type="nucleotide sequence ID" value="XM_071001085.1"/>
</dbReference>
<protein>
    <submittedName>
        <fullName evidence="2">AAA ATPase containing von Willebrand factor typeA (VWA) domain protein</fullName>
    </submittedName>
</protein>
<name>A0ABR4MDT7_9PEZI</name>
<dbReference type="Proteomes" id="UP001610728">
    <property type="component" value="Unassembled WGS sequence"/>
</dbReference>
<dbReference type="PANTHER" id="PTHR36812">
    <property type="entry name" value="NEUROFILAMENT TRIPLET M PROTEIN-LIKE PROTEIN"/>
    <property type="match status" value="1"/>
</dbReference>